<dbReference type="EMBL" id="BMRP01000047">
    <property type="protein sequence ID" value="GGU95094.1"/>
    <property type="molecule type" value="Genomic_DNA"/>
</dbReference>
<keyword evidence="1" id="KW-0378">Hydrolase</keyword>
<evidence type="ECO:0000256" key="2">
    <source>
        <dbReference type="SAM" id="Phobius"/>
    </source>
</evidence>
<evidence type="ECO:0000256" key="1">
    <source>
        <dbReference type="ARBA" id="ARBA00022801"/>
    </source>
</evidence>
<gene>
    <name evidence="4" type="ORF">GCM10010211_72790</name>
</gene>
<sequence>MARMDPSSRRLPWYVPVVPVALMVAGAIWSALTLAEYAGEALLEAGVMVTAALFSLRRTLAAGAAMVLIELALTIKDGYFGRPVGTRTLINVVLIALVGVGVNRVIAHYGRRLDLVRSVAEAAQRAVLPLPPTRIGPLAVAAVYRAAEVEAQIGGDAYAVQDTPYGTRLLIADVRGKGMGAVGVVSVLLGTFRAEADRAPDLTALAGDLERALVKEGSLREEAVRMEGFVTALLGEITPGADRVRLLNCGHPAPYLLTGTAVSALDPAEPGLPLGMSGLGVPRPEPETRPFPPGATLLLITDGVTEARNRSGEFYEPAAGLGGRGPFRRPDQVIDALLRDVEHWTGGPRDDDMAILAITRSAEGAYGGG</sequence>
<dbReference type="InterPro" id="IPR052016">
    <property type="entry name" value="Bact_Sigma-Reg"/>
</dbReference>
<dbReference type="Gene3D" id="3.60.40.10">
    <property type="entry name" value="PPM-type phosphatase domain"/>
    <property type="match status" value="1"/>
</dbReference>
<dbReference type="InterPro" id="IPR001932">
    <property type="entry name" value="PPM-type_phosphatase-like_dom"/>
</dbReference>
<dbReference type="Pfam" id="PF07228">
    <property type="entry name" value="SpoIIE"/>
    <property type="match status" value="1"/>
</dbReference>
<dbReference type="PANTHER" id="PTHR43156">
    <property type="entry name" value="STAGE II SPORULATION PROTEIN E-RELATED"/>
    <property type="match status" value="1"/>
</dbReference>
<keyword evidence="5" id="KW-1185">Reference proteome</keyword>
<dbReference type="SUPFAM" id="SSF81606">
    <property type="entry name" value="PP2C-like"/>
    <property type="match status" value="1"/>
</dbReference>
<keyword evidence="2" id="KW-0472">Membrane</keyword>
<feature type="transmembrane region" description="Helical" evidence="2">
    <location>
        <begin position="89"/>
        <end position="107"/>
    </location>
</feature>
<feature type="domain" description="PPM-type phosphatase" evidence="3">
    <location>
        <begin position="138"/>
        <end position="360"/>
    </location>
</feature>
<protein>
    <submittedName>
        <fullName evidence="4">Membrane protein</fullName>
    </submittedName>
</protein>
<proteinExistence type="predicted"/>
<dbReference type="Proteomes" id="UP000654471">
    <property type="component" value="Unassembled WGS sequence"/>
</dbReference>
<comment type="caution">
    <text evidence="4">The sequence shown here is derived from an EMBL/GenBank/DDBJ whole genome shotgun (WGS) entry which is preliminary data.</text>
</comment>
<keyword evidence="2" id="KW-1133">Transmembrane helix</keyword>
<feature type="transmembrane region" description="Helical" evidence="2">
    <location>
        <begin position="13"/>
        <end position="35"/>
    </location>
</feature>
<evidence type="ECO:0000259" key="3">
    <source>
        <dbReference type="SMART" id="SM00331"/>
    </source>
</evidence>
<name>A0ABQ2VLL1_9ACTN</name>
<dbReference type="PANTHER" id="PTHR43156:SF2">
    <property type="entry name" value="STAGE II SPORULATION PROTEIN E"/>
    <property type="match status" value="1"/>
</dbReference>
<feature type="transmembrane region" description="Helical" evidence="2">
    <location>
        <begin position="47"/>
        <end position="69"/>
    </location>
</feature>
<dbReference type="SMART" id="SM00331">
    <property type="entry name" value="PP2C_SIG"/>
    <property type="match status" value="1"/>
</dbReference>
<keyword evidence="2" id="KW-0812">Transmembrane</keyword>
<organism evidence="4 5">
    <name type="scientific">Streptomyces albospinus</name>
    <dbReference type="NCBI Taxonomy" id="285515"/>
    <lineage>
        <taxon>Bacteria</taxon>
        <taxon>Bacillati</taxon>
        <taxon>Actinomycetota</taxon>
        <taxon>Actinomycetes</taxon>
        <taxon>Kitasatosporales</taxon>
        <taxon>Streptomycetaceae</taxon>
        <taxon>Streptomyces</taxon>
    </lineage>
</organism>
<evidence type="ECO:0000313" key="5">
    <source>
        <dbReference type="Proteomes" id="UP000654471"/>
    </source>
</evidence>
<evidence type="ECO:0000313" key="4">
    <source>
        <dbReference type="EMBL" id="GGU95094.1"/>
    </source>
</evidence>
<dbReference type="InterPro" id="IPR036457">
    <property type="entry name" value="PPM-type-like_dom_sf"/>
</dbReference>
<reference evidence="5" key="1">
    <citation type="journal article" date="2019" name="Int. J. Syst. Evol. Microbiol.">
        <title>The Global Catalogue of Microorganisms (GCM) 10K type strain sequencing project: providing services to taxonomists for standard genome sequencing and annotation.</title>
        <authorList>
            <consortium name="The Broad Institute Genomics Platform"/>
            <consortium name="The Broad Institute Genome Sequencing Center for Infectious Disease"/>
            <person name="Wu L."/>
            <person name="Ma J."/>
        </authorList>
    </citation>
    <scope>NUCLEOTIDE SEQUENCE [LARGE SCALE GENOMIC DNA]</scope>
    <source>
        <strain evidence="5">JCM 3399</strain>
    </source>
</reference>
<accession>A0ABQ2VLL1</accession>